<dbReference type="Pfam" id="PF00106">
    <property type="entry name" value="adh_short"/>
    <property type="match status" value="1"/>
</dbReference>
<dbReference type="InterPro" id="IPR002347">
    <property type="entry name" value="SDR_fam"/>
</dbReference>
<evidence type="ECO:0000313" key="3">
    <source>
        <dbReference type="EMBL" id="OQP44458.1"/>
    </source>
</evidence>
<name>A0A1V9EEA3_9BACT</name>
<evidence type="ECO:0000256" key="1">
    <source>
        <dbReference type="ARBA" id="ARBA00006484"/>
    </source>
</evidence>
<dbReference type="AlphaFoldDB" id="A0A1V9EEA3"/>
<dbReference type="InterPro" id="IPR036291">
    <property type="entry name" value="NAD(P)-bd_dom_sf"/>
</dbReference>
<gene>
    <name evidence="3" type="ORF">A4H97_08755</name>
</gene>
<dbReference type="RefSeq" id="WP_081202507.1">
    <property type="nucleotide sequence ID" value="NZ_FOCZ01000006.1"/>
</dbReference>
<evidence type="ECO:0000313" key="4">
    <source>
        <dbReference type="Proteomes" id="UP000192610"/>
    </source>
</evidence>
<comment type="similarity">
    <text evidence="1">Belongs to the short-chain dehydrogenases/reductases (SDR) family.</text>
</comment>
<proteinExistence type="inferred from homology"/>
<dbReference type="STRING" id="354355.SAMN05660816_03795"/>
<reference evidence="4" key="1">
    <citation type="submission" date="2016-04" db="EMBL/GenBank/DDBJ databases">
        <authorList>
            <person name="Chen L."/>
            <person name="Zhuang W."/>
            <person name="Wang G."/>
        </authorList>
    </citation>
    <scope>NUCLEOTIDE SEQUENCE [LARGE SCALE GENOMIC DNA]</scope>
    <source>
        <strain evidence="4">17621</strain>
    </source>
</reference>
<dbReference type="PANTHER" id="PTHR24320">
    <property type="entry name" value="RETINOL DEHYDROGENASE"/>
    <property type="match status" value="1"/>
</dbReference>
<accession>A0A1V9EEA3</accession>
<comment type="caution">
    <text evidence="3">The sequence shown here is derived from an EMBL/GenBank/DDBJ whole genome shotgun (WGS) entry which is preliminary data.</text>
</comment>
<dbReference type="Gene3D" id="3.40.50.720">
    <property type="entry name" value="NAD(P)-binding Rossmann-like Domain"/>
    <property type="match status" value="1"/>
</dbReference>
<dbReference type="EMBL" id="LVXG01000034">
    <property type="protein sequence ID" value="OQP44458.1"/>
    <property type="molecule type" value="Genomic_DNA"/>
</dbReference>
<dbReference type="SUPFAM" id="SSF51735">
    <property type="entry name" value="NAD(P)-binding Rossmann-fold domains"/>
    <property type="match status" value="1"/>
</dbReference>
<evidence type="ECO:0000256" key="2">
    <source>
        <dbReference type="ARBA" id="ARBA00023002"/>
    </source>
</evidence>
<keyword evidence="4" id="KW-1185">Reference proteome</keyword>
<dbReference type="OrthoDB" id="597510at2"/>
<dbReference type="Proteomes" id="UP000192610">
    <property type="component" value="Unassembled WGS sequence"/>
</dbReference>
<dbReference type="PANTHER" id="PTHR24320:SF148">
    <property type="entry name" value="NAD(P)-BINDING ROSSMANN-FOLD SUPERFAMILY PROTEIN"/>
    <property type="match status" value="1"/>
</dbReference>
<protein>
    <submittedName>
        <fullName evidence="3">Oxidoreductase</fullName>
    </submittedName>
</protein>
<organism evidence="3 4">
    <name type="scientific">Niastella yeongjuensis</name>
    <dbReference type="NCBI Taxonomy" id="354355"/>
    <lineage>
        <taxon>Bacteria</taxon>
        <taxon>Pseudomonadati</taxon>
        <taxon>Bacteroidota</taxon>
        <taxon>Chitinophagia</taxon>
        <taxon>Chitinophagales</taxon>
        <taxon>Chitinophagaceae</taxon>
        <taxon>Niastella</taxon>
    </lineage>
</organism>
<sequence>MESIQHLQYPVQSGFNAASTTDEVIAGIDLTGKTAIVTGGYAGIGLETVKTFVRAGAQVIVPARDLAKAQANLKGVERVTIETMDLINPSSIIAFASKFLALNNPLHILVNNAGIMWTPLQRDARGYESQFATNHLGHFLLTVHLWPALKNAHGARVVNLSSRGHFASPVHFEDPNYEHRPYDPQTAYGQSKTANILFSVELNKRAQAYNVRSYSVHPGAIVDTDLKRTMSMEKLIEMGVVDKDGNPVHDISRGLKTVAQGAATSVWCATNPILEDKGGVYCEDNNIAALHTGGQDVSDSVNRTRFNAKGVMEYAINETNAKKLWTLSEQLTNSSFNL</sequence>
<dbReference type="PRINTS" id="PR00081">
    <property type="entry name" value="GDHRDH"/>
</dbReference>
<dbReference type="GO" id="GO:0016491">
    <property type="term" value="F:oxidoreductase activity"/>
    <property type="evidence" value="ECO:0007669"/>
    <property type="project" value="UniProtKB-KW"/>
</dbReference>
<keyword evidence="2" id="KW-0560">Oxidoreductase</keyword>